<dbReference type="Proteomes" id="UP000076580">
    <property type="component" value="Chromosome 02"/>
</dbReference>
<dbReference type="PANTHER" id="PTHR15032:SF4">
    <property type="entry name" value="N-ACYL-PHOSPHATIDYLETHANOLAMINE-HYDROLYZING PHOSPHOLIPASE D"/>
    <property type="match status" value="1"/>
</dbReference>
<dbReference type="AlphaFoldDB" id="A0A151GJX5"/>
<dbReference type="Gene3D" id="3.60.15.10">
    <property type="entry name" value="Ribonuclease Z/Hydroxyacylglutathione hydrolase-like"/>
    <property type="match status" value="1"/>
</dbReference>
<dbReference type="GeneID" id="63717040"/>
<dbReference type="RefSeq" id="XP_040656740.1">
    <property type="nucleotide sequence ID" value="XM_040801707.1"/>
</dbReference>
<keyword evidence="3" id="KW-1185">Reference proteome</keyword>
<dbReference type="SUPFAM" id="SSF56281">
    <property type="entry name" value="Metallo-hydrolase/oxidoreductase"/>
    <property type="match status" value="1"/>
</dbReference>
<dbReference type="EMBL" id="LAYC01000002">
    <property type="protein sequence ID" value="KYK57388.1"/>
    <property type="molecule type" value="Genomic_DNA"/>
</dbReference>
<comment type="caution">
    <text evidence="2">The sequence shown here is derived from an EMBL/GenBank/DDBJ whole genome shotgun (WGS) entry which is preliminary data.</text>
</comment>
<dbReference type="GO" id="GO:0070291">
    <property type="term" value="P:N-acylethanolamine metabolic process"/>
    <property type="evidence" value="ECO:0007669"/>
    <property type="project" value="TreeGrafter"/>
</dbReference>
<gene>
    <name evidence="2" type="ORF">DCS_04397</name>
</gene>
<reference evidence="2 3" key="1">
    <citation type="journal article" date="2016" name="Sci. Rep.">
        <title>Insights into Adaptations to a Near-Obligate Nematode Endoparasitic Lifestyle from the Finished Genome of Drechmeria coniospora.</title>
        <authorList>
            <person name="Zhang L."/>
            <person name="Zhou Z."/>
            <person name="Guo Q."/>
            <person name="Fokkens L."/>
            <person name="Miskei M."/>
            <person name="Pocsi I."/>
            <person name="Zhang W."/>
            <person name="Chen M."/>
            <person name="Wang L."/>
            <person name="Sun Y."/>
            <person name="Donzelli B.G."/>
            <person name="Gibson D.M."/>
            <person name="Nelson D.R."/>
            <person name="Luo J.G."/>
            <person name="Rep M."/>
            <person name="Liu H."/>
            <person name="Yang S."/>
            <person name="Wang J."/>
            <person name="Krasnoff S.B."/>
            <person name="Xu Y."/>
            <person name="Molnar I."/>
            <person name="Lin M."/>
        </authorList>
    </citation>
    <scope>NUCLEOTIDE SEQUENCE [LARGE SCALE GENOMIC DNA]</scope>
    <source>
        <strain evidence="2 3">ARSEF 6962</strain>
    </source>
</reference>
<evidence type="ECO:0000313" key="2">
    <source>
        <dbReference type="EMBL" id="KYK57388.1"/>
    </source>
</evidence>
<dbReference type="PANTHER" id="PTHR15032">
    <property type="entry name" value="N-ACYL-PHOSPHATIDYLETHANOLAMINE-HYDROLYZING PHOSPHOLIPASE D"/>
    <property type="match status" value="1"/>
</dbReference>
<dbReference type="FunCoup" id="A0A151GJX5">
    <property type="interactions" value="41"/>
</dbReference>
<evidence type="ECO:0000259" key="1">
    <source>
        <dbReference type="SMART" id="SM00849"/>
    </source>
</evidence>
<protein>
    <recommendedName>
        <fullName evidence="1">Metallo-beta-lactamase domain-containing protein</fullName>
    </recommendedName>
</protein>
<dbReference type="InParanoid" id="A0A151GJX5"/>
<dbReference type="GO" id="GO:0005737">
    <property type="term" value="C:cytoplasm"/>
    <property type="evidence" value="ECO:0007669"/>
    <property type="project" value="TreeGrafter"/>
</dbReference>
<proteinExistence type="predicted"/>
<dbReference type="GO" id="GO:0070292">
    <property type="term" value="P:N-acylphosphatidylethanolamine metabolic process"/>
    <property type="evidence" value="ECO:0007669"/>
    <property type="project" value="TreeGrafter"/>
</dbReference>
<dbReference type="GO" id="GO:0070290">
    <property type="term" value="F:N-acylphosphatidylethanolamine-specific phospholipase D activity"/>
    <property type="evidence" value="ECO:0007669"/>
    <property type="project" value="TreeGrafter"/>
</dbReference>
<dbReference type="InterPro" id="IPR036866">
    <property type="entry name" value="RibonucZ/Hydroxyglut_hydro"/>
</dbReference>
<accession>A0A151GJX5</accession>
<dbReference type="Pfam" id="PF12706">
    <property type="entry name" value="Lactamase_B_2"/>
    <property type="match status" value="1"/>
</dbReference>
<organism evidence="2 3">
    <name type="scientific">Drechmeria coniospora</name>
    <name type="common">Nematophagous fungus</name>
    <name type="synonym">Meria coniospora</name>
    <dbReference type="NCBI Taxonomy" id="98403"/>
    <lineage>
        <taxon>Eukaryota</taxon>
        <taxon>Fungi</taxon>
        <taxon>Dikarya</taxon>
        <taxon>Ascomycota</taxon>
        <taxon>Pezizomycotina</taxon>
        <taxon>Sordariomycetes</taxon>
        <taxon>Hypocreomycetidae</taxon>
        <taxon>Hypocreales</taxon>
        <taxon>Ophiocordycipitaceae</taxon>
        <taxon>Drechmeria</taxon>
    </lineage>
</organism>
<name>A0A151GJX5_DRECN</name>
<feature type="domain" description="Metallo-beta-lactamase" evidence="1">
    <location>
        <begin position="128"/>
        <end position="368"/>
    </location>
</feature>
<dbReference type="InterPro" id="IPR001279">
    <property type="entry name" value="Metallo-B-lactamas"/>
</dbReference>
<sequence>MTAPIKLNISVNPVTDNPAPKGAEEKVHHHKNGKKIFHNPWPSWQELDPEAVKAHIKQLTKVDNNLDASFYGGSQRTRNPIARCMTLTKPNLEAAGNHFTLQIPIQRPKFSHDRVVGDASNLRATWLGHACYFVEFPNGLRVLFDPVMTDRCSPTQWFGPRRFTKLPCEVKDIPILDAVVISHNHYDHVRDLHPGRCSQAVFKANIGFRQLSHPTVTEIHKIHPNAHFFVPLGNESWFRSSGIDHVTELDWWEGADLVLSPRDENLEDRIAGSISARFTCLPAQHTTGRAPWGTDMTLWASWSVSSAGPAGAAASVFFGGDTGYRAVPTLDRQDEDWDERFANLPVCPAFAEIGEHYGPFSLGLLPIGAYKPRALMAPIHANPRDAVEIFADTGCKRALAMHWGTWVLGDEDVREPPRRLEEALLLKGLPKKGVFDISGIGETVSIPL</sequence>
<evidence type="ECO:0000313" key="3">
    <source>
        <dbReference type="Proteomes" id="UP000076580"/>
    </source>
</evidence>
<dbReference type="SMART" id="SM00849">
    <property type="entry name" value="Lactamase_B"/>
    <property type="match status" value="1"/>
</dbReference>